<reference evidence="2 3" key="1">
    <citation type="submission" date="2017-06" db="EMBL/GenBank/DDBJ databases">
        <title>Description of Rhodopirellula bahusiensis sp. nov.</title>
        <authorList>
            <person name="Kizina J."/>
            <person name="Harder J."/>
        </authorList>
    </citation>
    <scope>NUCLEOTIDE SEQUENCE [LARGE SCALE GENOMIC DNA]</scope>
    <source>
        <strain evidence="2 3">SWK21</strain>
    </source>
</reference>
<evidence type="ECO:0000313" key="2">
    <source>
        <dbReference type="EMBL" id="PHQ32506.1"/>
    </source>
</evidence>
<dbReference type="EMBL" id="NIZW01000026">
    <property type="protein sequence ID" value="PHQ32506.1"/>
    <property type="molecule type" value="Genomic_DNA"/>
</dbReference>
<dbReference type="AlphaFoldDB" id="A0A2G1W0D8"/>
<sequence>MDKRSLPNLPSQRFAPASHGSAMRPDAPSNPDHSRGSSTSSDAEKRACRRWRRLEYLMPDLARQMTPASFHSLCRDLGLPAQPVLAPVSSRLGHSPVRHREMARQLAASMLDARERHMHVITVEKSAADSWVTQAAKTFDVPLVRWTARQLSSPATSSSCKPRFTIDRDKWVVAVADRIDVLHSRRGGKIEQAVLRRLEVDPFGVRVGMDDPKAAERLLEAGALGRFLPRSCHATLDHQAERIQPSAADKSHESNALEQDEWLVHCTRRCDGPWPGQSWPQYYDEMLLGSDEAASRETLDSLRRIVRMRRLIAGATTSKNDHRVVCLSAVPLEELLHRRTFRSHLSRWDYEPFGIAIRRSAATAIGLQPVVYGPASVRDDLPADERYLYQAEGRDQDWTAEKEWRSLGDVDLDSLDANDVCLFVPNGADAQVIAEVNHRGWQVCHVGSWLQPSAQ</sequence>
<evidence type="ECO:0000313" key="3">
    <source>
        <dbReference type="Proteomes" id="UP000225740"/>
    </source>
</evidence>
<proteinExistence type="predicted"/>
<evidence type="ECO:0000256" key="1">
    <source>
        <dbReference type="SAM" id="MobiDB-lite"/>
    </source>
</evidence>
<organism evidence="2 3">
    <name type="scientific">Rhodopirellula bahusiensis</name>
    <dbReference type="NCBI Taxonomy" id="2014065"/>
    <lineage>
        <taxon>Bacteria</taxon>
        <taxon>Pseudomonadati</taxon>
        <taxon>Planctomycetota</taxon>
        <taxon>Planctomycetia</taxon>
        <taxon>Pirellulales</taxon>
        <taxon>Pirellulaceae</taxon>
        <taxon>Rhodopirellula</taxon>
    </lineage>
</organism>
<gene>
    <name evidence="2" type="ORF">CEE69_25645</name>
</gene>
<dbReference type="OrthoDB" id="5497069at2"/>
<accession>A0A2G1W0D8</accession>
<name>A0A2G1W0D8_9BACT</name>
<keyword evidence="3" id="KW-1185">Reference proteome</keyword>
<dbReference type="Proteomes" id="UP000225740">
    <property type="component" value="Unassembled WGS sequence"/>
</dbReference>
<protein>
    <submittedName>
        <fullName evidence="2">Uncharacterized protein</fullName>
    </submittedName>
</protein>
<comment type="caution">
    <text evidence="2">The sequence shown here is derived from an EMBL/GenBank/DDBJ whole genome shotgun (WGS) entry which is preliminary data.</text>
</comment>
<feature type="region of interest" description="Disordered" evidence="1">
    <location>
        <begin position="1"/>
        <end position="46"/>
    </location>
</feature>